<dbReference type="Pfam" id="PF02875">
    <property type="entry name" value="Mur_ligase_C"/>
    <property type="match status" value="1"/>
</dbReference>
<dbReference type="PANTHER" id="PTHR43024">
    <property type="entry name" value="UDP-N-ACETYLMURAMOYL-TRIPEPTIDE--D-ALANYL-D-ALANINE LIGASE"/>
    <property type="match status" value="1"/>
</dbReference>
<dbReference type="SUPFAM" id="SSF53623">
    <property type="entry name" value="MurD-like peptide ligases, catalytic domain"/>
    <property type="match status" value="1"/>
</dbReference>
<organism evidence="7 8">
    <name type="scientific">Candidatus Portnoybacteria bacterium CG_4_9_14_3_um_filter_44_9</name>
    <dbReference type="NCBI Taxonomy" id="1974806"/>
    <lineage>
        <taxon>Bacteria</taxon>
        <taxon>Candidatus Portnoyibacteriota</taxon>
    </lineage>
</organism>
<dbReference type="Gene3D" id="3.40.1190.10">
    <property type="entry name" value="Mur-like, catalytic domain"/>
    <property type="match status" value="1"/>
</dbReference>
<proteinExistence type="predicted"/>
<keyword evidence="1" id="KW-0436">Ligase</keyword>
<evidence type="ECO:0000256" key="3">
    <source>
        <dbReference type="ARBA" id="ARBA00022840"/>
    </source>
</evidence>
<keyword evidence="2" id="KW-0547">Nucleotide-binding</keyword>
<dbReference type="InterPro" id="IPR051046">
    <property type="entry name" value="MurCDEF_CellWall_CoF430Synth"/>
</dbReference>
<keyword evidence="4" id="KW-0472">Membrane</keyword>
<dbReference type="InterPro" id="IPR036615">
    <property type="entry name" value="Mur_ligase_C_dom_sf"/>
</dbReference>
<keyword evidence="4" id="KW-0812">Transmembrane</keyword>
<sequence>MIFFYVILLLVGLILTKSSLFWVYLWQTKEYRLDRFWAEYGYPKKLGRFWLFSGGRKFHQPVQTIKSVLIHFISLVVVALGMFVLLKIFLGGALSNSWLLIISLIILYLLMPLIVSFNVLIFYIPTVIIKHIIYRLAAKKMRKIGSKERYNLIVIGITGSYGKSSAKEFLAQILEKKFNVIKTPENVNSEIGVAKFVLKNVNPSISSGHNEQRVFIVEMGAYKRGEIKRICDIVKPKIGIITGIGEQHLALFGSIENIKKAKFELIESLPVDGLAVFCGENKYCLELAEKHEKKKVVCGVSDANKYVSYTNLPKHYLSNIVAAAEVAKYLGMSDEEIKEAIKNIKLTERMTKTFTGRNGALVIDDTYSANPDGVLAALDYLARQKQKTKIIVMPCLIELGKLAEEVHRRIGKRIGEVCDLAIITTSDYFSIIKEEAGFVVSSSSRARSRDSSNQDKSVLVGSPSKAIEFLKDKLNPDTAVLLEGRLAQEIVDFMK</sequence>
<dbReference type="Gene3D" id="3.90.190.20">
    <property type="entry name" value="Mur ligase, C-terminal domain"/>
    <property type="match status" value="1"/>
</dbReference>
<dbReference type="Pfam" id="PF08245">
    <property type="entry name" value="Mur_ligase_M"/>
    <property type="match status" value="1"/>
</dbReference>
<dbReference type="EMBL" id="PFWH01000066">
    <property type="protein sequence ID" value="PJA63227.1"/>
    <property type="molecule type" value="Genomic_DNA"/>
</dbReference>
<evidence type="ECO:0000313" key="8">
    <source>
        <dbReference type="Proteomes" id="UP000229026"/>
    </source>
</evidence>
<evidence type="ECO:0000256" key="2">
    <source>
        <dbReference type="ARBA" id="ARBA00022741"/>
    </source>
</evidence>
<dbReference type="InterPro" id="IPR013221">
    <property type="entry name" value="Mur_ligase_cen"/>
</dbReference>
<evidence type="ECO:0000313" key="7">
    <source>
        <dbReference type="EMBL" id="PJA63227.1"/>
    </source>
</evidence>
<gene>
    <name evidence="7" type="ORF">CO161_02180</name>
</gene>
<dbReference type="AlphaFoldDB" id="A0A2M7YJS1"/>
<dbReference type="InterPro" id="IPR004101">
    <property type="entry name" value="Mur_ligase_C"/>
</dbReference>
<evidence type="ECO:0008006" key="9">
    <source>
        <dbReference type="Google" id="ProtNLM"/>
    </source>
</evidence>
<evidence type="ECO:0000256" key="4">
    <source>
        <dbReference type="SAM" id="Phobius"/>
    </source>
</evidence>
<dbReference type="SUPFAM" id="SSF53244">
    <property type="entry name" value="MurD-like peptide ligases, peptide-binding domain"/>
    <property type="match status" value="1"/>
</dbReference>
<evidence type="ECO:0000259" key="6">
    <source>
        <dbReference type="Pfam" id="PF08245"/>
    </source>
</evidence>
<evidence type="ECO:0000259" key="5">
    <source>
        <dbReference type="Pfam" id="PF02875"/>
    </source>
</evidence>
<name>A0A2M7YJS1_9BACT</name>
<feature type="transmembrane region" description="Helical" evidence="4">
    <location>
        <begin position="6"/>
        <end position="26"/>
    </location>
</feature>
<dbReference type="Proteomes" id="UP000229026">
    <property type="component" value="Unassembled WGS sequence"/>
</dbReference>
<keyword evidence="4" id="KW-1133">Transmembrane helix</keyword>
<dbReference type="PANTHER" id="PTHR43024:SF1">
    <property type="entry name" value="UDP-N-ACETYLMURAMOYL-TRIPEPTIDE--D-ALANYL-D-ALANINE LIGASE"/>
    <property type="match status" value="1"/>
</dbReference>
<dbReference type="GO" id="GO:0016881">
    <property type="term" value="F:acid-amino acid ligase activity"/>
    <property type="evidence" value="ECO:0007669"/>
    <property type="project" value="InterPro"/>
</dbReference>
<evidence type="ECO:0000256" key="1">
    <source>
        <dbReference type="ARBA" id="ARBA00022598"/>
    </source>
</evidence>
<feature type="domain" description="Mur ligase central" evidence="6">
    <location>
        <begin position="157"/>
        <end position="314"/>
    </location>
</feature>
<dbReference type="GO" id="GO:0005524">
    <property type="term" value="F:ATP binding"/>
    <property type="evidence" value="ECO:0007669"/>
    <property type="project" value="UniProtKB-KW"/>
</dbReference>
<feature type="transmembrane region" description="Helical" evidence="4">
    <location>
        <begin position="68"/>
        <end position="94"/>
    </location>
</feature>
<comment type="caution">
    <text evidence="7">The sequence shown here is derived from an EMBL/GenBank/DDBJ whole genome shotgun (WGS) entry which is preliminary data.</text>
</comment>
<dbReference type="InterPro" id="IPR036565">
    <property type="entry name" value="Mur-like_cat_sf"/>
</dbReference>
<keyword evidence="3" id="KW-0067">ATP-binding</keyword>
<feature type="domain" description="Mur ligase C-terminal" evidence="5">
    <location>
        <begin position="354"/>
        <end position="484"/>
    </location>
</feature>
<feature type="transmembrane region" description="Helical" evidence="4">
    <location>
        <begin position="100"/>
        <end position="133"/>
    </location>
</feature>
<accession>A0A2M7YJS1</accession>
<protein>
    <recommendedName>
        <fullName evidence="9">Mur ligase central domain-containing protein</fullName>
    </recommendedName>
</protein>
<reference evidence="8" key="1">
    <citation type="submission" date="2017-09" db="EMBL/GenBank/DDBJ databases">
        <title>Depth-based differentiation of microbial function through sediment-hosted aquifers and enrichment of novel symbionts in the deep terrestrial subsurface.</title>
        <authorList>
            <person name="Probst A.J."/>
            <person name="Ladd B."/>
            <person name="Jarett J.K."/>
            <person name="Geller-Mcgrath D.E."/>
            <person name="Sieber C.M.K."/>
            <person name="Emerson J.B."/>
            <person name="Anantharaman K."/>
            <person name="Thomas B.C."/>
            <person name="Malmstrom R."/>
            <person name="Stieglmeier M."/>
            <person name="Klingl A."/>
            <person name="Woyke T."/>
            <person name="Ryan C.M."/>
            <person name="Banfield J.F."/>
        </authorList>
    </citation>
    <scope>NUCLEOTIDE SEQUENCE [LARGE SCALE GENOMIC DNA]</scope>
</reference>